<gene>
    <name evidence="1" type="ORF">MOTE_18670</name>
</gene>
<evidence type="ECO:0008006" key="3">
    <source>
        <dbReference type="Google" id="ProtNLM"/>
    </source>
</evidence>
<proteinExistence type="predicted"/>
<protein>
    <recommendedName>
        <fullName evidence="3">Transposase DDE domain-containing protein</fullName>
    </recommendedName>
</protein>
<evidence type="ECO:0000313" key="2">
    <source>
        <dbReference type="Proteomes" id="UP000182811"/>
    </source>
</evidence>
<reference evidence="1 2" key="1">
    <citation type="submission" date="2016-08" db="EMBL/GenBank/DDBJ databases">
        <title>Genome-based comparison of Moorella thermoacetic strains.</title>
        <authorList>
            <person name="Poehlein A."/>
            <person name="Bengelsdorf F.R."/>
            <person name="Esser C."/>
            <person name="Duerre P."/>
            <person name="Daniel R."/>
        </authorList>
    </citation>
    <scope>NUCLEOTIDE SEQUENCE [LARGE SCALE GENOMIC DNA]</scope>
    <source>
        <strain evidence="1 2">DSM 21394</strain>
    </source>
</reference>
<dbReference type="AlphaFoldDB" id="A0A1J5NHG7"/>
<dbReference type="Proteomes" id="UP000182811">
    <property type="component" value="Unassembled WGS sequence"/>
</dbReference>
<accession>A0A1J5NHG7</accession>
<sequence length="84" mass="9199">MAVSNSSYFAAFLVALSTLPGFSKLIKNDLDLERLPSGKFATNDLVLHLGVFAYNILRLLGQFSLSLKEELLATVSFFKQAQAS</sequence>
<organism evidence="1 2">
    <name type="scientific">Neomoorella thermoacetica</name>
    <name type="common">Clostridium thermoaceticum</name>
    <dbReference type="NCBI Taxonomy" id="1525"/>
    <lineage>
        <taxon>Bacteria</taxon>
        <taxon>Bacillati</taxon>
        <taxon>Bacillota</taxon>
        <taxon>Clostridia</taxon>
        <taxon>Neomoorellales</taxon>
        <taxon>Neomoorellaceae</taxon>
        <taxon>Neomoorella</taxon>
    </lineage>
</organism>
<evidence type="ECO:0000313" key="1">
    <source>
        <dbReference type="EMBL" id="OIQ58497.1"/>
    </source>
</evidence>
<dbReference type="EMBL" id="MDDC01000014">
    <property type="protein sequence ID" value="OIQ58497.1"/>
    <property type="molecule type" value="Genomic_DNA"/>
</dbReference>
<name>A0A1J5NHG7_NEOTH</name>
<comment type="caution">
    <text evidence="1">The sequence shown here is derived from an EMBL/GenBank/DDBJ whole genome shotgun (WGS) entry which is preliminary data.</text>
</comment>